<accession>A0A1Y5F8C1</accession>
<name>A0A1Y5F8C1_9BACT</name>
<organism evidence="1 2">
    <name type="scientific">Halobacteriovorax marinus</name>
    <dbReference type="NCBI Taxonomy" id="97084"/>
    <lineage>
        <taxon>Bacteria</taxon>
        <taxon>Pseudomonadati</taxon>
        <taxon>Bdellovibrionota</taxon>
        <taxon>Bacteriovoracia</taxon>
        <taxon>Bacteriovoracales</taxon>
        <taxon>Halobacteriovoraceae</taxon>
        <taxon>Halobacteriovorax</taxon>
    </lineage>
</organism>
<dbReference type="Proteomes" id="UP000196531">
    <property type="component" value="Unassembled WGS sequence"/>
</dbReference>
<sequence>MKKFLSILCLLTIVSVIADTQVVYRYLNTDLSGKFDNKMEKLLSRTIINRCFAGNEALITDEMDILMIESIQSTIEVPEDSKSSFDTQIVVTFEFRDFNSETEEEIFRTVEVLIEKSSNPNLKDLMRIDISSASDFCQ</sequence>
<reference evidence="2" key="1">
    <citation type="journal article" date="2017" name="Proc. Natl. Acad. Sci. U.S.A.">
        <title>Simulation of Deepwater Horizon oil plume reveals substrate specialization within a complex community of hydrocarbon-degraders.</title>
        <authorList>
            <person name="Hu P."/>
            <person name="Dubinsky E.A."/>
            <person name="Probst A.J."/>
            <person name="Wang J."/>
            <person name="Sieber C.M.K."/>
            <person name="Tom L.M."/>
            <person name="Gardinali P."/>
            <person name="Banfield J.F."/>
            <person name="Atlas R.M."/>
            <person name="Andersen G.L."/>
        </authorList>
    </citation>
    <scope>NUCLEOTIDE SEQUENCE [LARGE SCALE GENOMIC DNA]</scope>
</reference>
<gene>
    <name evidence="1" type="ORF">A9Q84_12740</name>
</gene>
<evidence type="ECO:0000313" key="2">
    <source>
        <dbReference type="Proteomes" id="UP000196531"/>
    </source>
</evidence>
<protein>
    <submittedName>
        <fullName evidence="1">Uncharacterized protein</fullName>
    </submittedName>
</protein>
<comment type="caution">
    <text evidence="1">The sequence shown here is derived from an EMBL/GenBank/DDBJ whole genome shotgun (WGS) entry which is preliminary data.</text>
</comment>
<evidence type="ECO:0000313" key="1">
    <source>
        <dbReference type="EMBL" id="OUR97187.1"/>
    </source>
</evidence>
<dbReference type="AlphaFoldDB" id="A0A1Y5F8C1"/>
<proteinExistence type="predicted"/>
<dbReference type="EMBL" id="MAAO01000006">
    <property type="protein sequence ID" value="OUR97187.1"/>
    <property type="molecule type" value="Genomic_DNA"/>
</dbReference>